<feature type="region of interest" description="Disordered" evidence="1">
    <location>
        <begin position="1"/>
        <end position="23"/>
    </location>
</feature>
<dbReference type="HOGENOM" id="CLU_2417996_0_0_1"/>
<accession>V9E595</accession>
<dbReference type="AlphaFoldDB" id="V9E595"/>
<proteinExistence type="predicted"/>
<dbReference type="EMBL" id="ANIZ01003398">
    <property type="protein sequence ID" value="ETI33708.1"/>
    <property type="molecule type" value="Genomic_DNA"/>
</dbReference>
<sequence length="92" mass="10323">MAKHQHDDNDQGNPRQAKTAKSTSVCAYCNNEFTTRGIPRHHKKGAKIQERDKVAAKKIRSFCIANESVYEAILSFLSNKALTKMQMITGTL</sequence>
<evidence type="ECO:0000313" key="2">
    <source>
        <dbReference type="EMBL" id="ETI33708.1"/>
    </source>
</evidence>
<keyword evidence="3" id="KW-1185">Reference proteome</keyword>
<organism evidence="2 3">
    <name type="scientific">Phytophthora nicotianae P1569</name>
    <dbReference type="NCBI Taxonomy" id="1317065"/>
    <lineage>
        <taxon>Eukaryota</taxon>
        <taxon>Sar</taxon>
        <taxon>Stramenopiles</taxon>
        <taxon>Oomycota</taxon>
        <taxon>Peronosporomycetes</taxon>
        <taxon>Peronosporales</taxon>
        <taxon>Peronosporaceae</taxon>
        <taxon>Phytophthora</taxon>
    </lineage>
</organism>
<feature type="compositionally biased region" description="Polar residues" evidence="1">
    <location>
        <begin position="11"/>
        <end position="23"/>
    </location>
</feature>
<name>V9E595_PHYNI</name>
<gene>
    <name evidence="2" type="ORF">F443_19635</name>
</gene>
<evidence type="ECO:0000256" key="1">
    <source>
        <dbReference type="SAM" id="MobiDB-lite"/>
    </source>
</evidence>
<dbReference type="Proteomes" id="UP000018721">
    <property type="component" value="Unassembled WGS sequence"/>
</dbReference>
<evidence type="ECO:0000313" key="3">
    <source>
        <dbReference type="Proteomes" id="UP000018721"/>
    </source>
</evidence>
<protein>
    <submittedName>
        <fullName evidence="2">Uncharacterized protein</fullName>
    </submittedName>
</protein>
<comment type="caution">
    <text evidence="2">The sequence shown here is derived from an EMBL/GenBank/DDBJ whole genome shotgun (WGS) entry which is preliminary data.</text>
</comment>
<reference evidence="2 3" key="1">
    <citation type="submission" date="2013-11" db="EMBL/GenBank/DDBJ databases">
        <title>The Genome Sequence of Phytophthora parasitica P1569.</title>
        <authorList>
            <consortium name="The Broad Institute Genomics Platform"/>
            <person name="Russ C."/>
            <person name="Tyler B."/>
            <person name="Panabieres F."/>
            <person name="Shan W."/>
            <person name="Tripathy S."/>
            <person name="Grunwald N."/>
            <person name="Machado M."/>
            <person name="Johnson C.S."/>
            <person name="Arredondo F."/>
            <person name="Hong C."/>
            <person name="Coffey M."/>
            <person name="Young S.K."/>
            <person name="Zeng Q."/>
            <person name="Gargeya S."/>
            <person name="Fitzgerald M."/>
            <person name="Abouelleil A."/>
            <person name="Alvarado L."/>
            <person name="Chapman S.B."/>
            <person name="Gainer-Dewar J."/>
            <person name="Goldberg J."/>
            <person name="Griggs A."/>
            <person name="Gujja S."/>
            <person name="Hansen M."/>
            <person name="Howarth C."/>
            <person name="Imamovic A."/>
            <person name="Ireland A."/>
            <person name="Larimer J."/>
            <person name="McCowan C."/>
            <person name="Murphy C."/>
            <person name="Pearson M."/>
            <person name="Poon T.W."/>
            <person name="Priest M."/>
            <person name="Roberts A."/>
            <person name="Saif S."/>
            <person name="Shea T."/>
            <person name="Sykes S."/>
            <person name="Wortman J."/>
            <person name="Nusbaum C."/>
            <person name="Birren B."/>
        </authorList>
    </citation>
    <scope>NUCLEOTIDE SEQUENCE [LARGE SCALE GENOMIC DNA]</scope>
    <source>
        <strain evidence="2 3">P1569</strain>
    </source>
</reference>